<dbReference type="EMBL" id="MJIC01000014">
    <property type="protein sequence ID" value="OFI33938.1"/>
    <property type="molecule type" value="Genomic_DNA"/>
</dbReference>
<evidence type="ECO:0000313" key="3">
    <source>
        <dbReference type="EMBL" id="OFI33938.1"/>
    </source>
</evidence>
<gene>
    <name evidence="3" type="ORF">BFC17_20470</name>
</gene>
<organism evidence="3 4">
    <name type="scientific">Alteromonas lipolytica</name>
    <dbReference type="NCBI Taxonomy" id="1856405"/>
    <lineage>
        <taxon>Bacteria</taxon>
        <taxon>Pseudomonadati</taxon>
        <taxon>Pseudomonadota</taxon>
        <taxon>Gammaproteobacteria</taxon>
        <taxon>Alteromonadales</taxon>
        <taxon>Alteromonadaceae</taxon>
        <taxon>Alteromonas/Salinimonas group</taxon>
        <taxon>Alteromonas</taxon>
    </lineage>
</organism>
<reference evidence="3 4" key="1">
    <citation type="submission" date="2016-09" db="EMBL/GenBank/DDBJ databases">
        <title>Alteromonas lipolytica, a new species isolated from sea water.</title>
        <authorList>
            <person name="Wu Y.-H."/>
            <person name="Cheng H."/>
            <person name="Xu X.-W."/>
        </authorList>
    </citation>
    <scope>NUCLEOTIDE SEQUENCE [LARGE SCALE GENOMIC DNA]</scope>
    <source>
        <strain evidence="3 4">JW12</strain>
    </source>
</reference>
<feature type="region of interest" description="Disordered" evidence="1">
    <location>
        <begin position="1"/>
        <end position="33"/>
    </location>
</feature>
<dbReference type="RefSeq" id="WP_070176865.1">
    <property type="nucleotide sequence ID" value="NZ_BMJR01000003.1"/>
</dbReference>
<feature type="transmembrane region" description="Helical" evidence="2">
    <location>
        <begin position="107"/>
        <end position="129"/>
    </location>
</feature>
<dbReference type="AlphaFoldDB" id="A0A1E8FEC1"/>
<evidence type="ECO:0000256" key="1">
    <source>
        <dbReference type="SAM" id="MobiDB-lite"/>
    </source>
</evidence>
<proteinExistence type="predicted"/>
<keyword evidence="2" id="KW-0812">Transmembrane</keyword>
<keyword evidence="2" id="KW-1133">Transmembrane helix</keyword>
<dbReference type="OrthoDB" id="6336326at2"/>
<keyword evidence="4" id="KW-1185">Reference proteome</keyword>
<dbReference type="Proteomes" id="UP000176037">
    <property type="component" value="Unassembled WGS sequence"/>
</dbReference>
<feature type="compositionally biased region" description="Polar residues" evidence="1">
    <location>
        <begin position="1"/>
        <end position="11"/>
    </location>
</feature>
<accession>A0A1E8FEC1</accession>
<name>A0A1E8FEC1_9ALTE</name>
<keyword evidence="2" id="KW-0472">Membrane</keyword>
<comment type="caution">
    <text evidence="3">The sequence shown here is derived from an EMBL/GenBank/DDBJ whole genome shotgun (WGS) entry which is preliminary data.</text>
</comment>
<evidence type="ECO:0000313" key="4">
    <source>
        <dbReference type="Proteomes" id="UP000176037"/>
    </source>
</evidence>
<sequence length="171" mass="17935">MSESSLNTSTKARQRQTDTDGIAAEANAASPPQDDISVEEVVAAITDLIEAKKLQFSAQWALVGAEAKLLRQSVLVTVLATLAALGFACVCWLIINATAAVMLGNMGLHPALIALILLLLNGVLMMMAWRVARDAFRHISLNPIVAAAKGTSAAKASAAGNSATEQEQKHD</sequence>
<dbReference type="STRING" id="1856405.BFC17_20470"/>
<protein>
    <submittedName>
        <fullName evidence="3">Uncharacterized protein</fullName>
    </submittedName>
</protein>
<evidence type="ECO:0000256" key="2">
    <source>
        <dbReference type="SAM" id="Phobius"/>
    </source>
</evidence>
<feature type="transmembrane region" description="Helical" evidence="2">
    <location>
        <begin position="74"/>
        <end position="95"/>
    </location>
</feature>